<dbReference type="InterPro" id="IPR050147">
    <property type="entry name" value="Ser/Thr_Dehydratase"/>
</dbReference>
<evidence type="ECO:0000256" key="2">
    <source>
        <dbReference type="ARBA" id="ARBA00022898"/>
    </source>
</evidence>
<dbReference type="GO" id="GO:0003941">
    <property type="term" value="F:L-serine ammonia-lyase activity"/>
    <property type="evidence" value="ECO:0007669"/>
    <property type="project" value="TreeGrafter"/>
</dbReference>
<dbReference type="Pfam" id="PF00291">
    <property type="entry name" value="PALP"/>
    <property type="match status" value="1"/>
</dbReference>
<accession>A0A1V4A397</accession>
<dbReference type="NCBIfam" id="NF006094">
    <property type="entry name" value="PRK08246.1"/>
    <property type="match status" value="1"/>
</dbReference>
<keyword evidence="3" id="KW-0456">Lyase</keyword>
<organism evidence="6 7">
    <name type="scientific">Streptomyces tsukubensis</name>
    <dbReference type="NCBI Taxonomy" id="83656"/>
    <lineage>
        <taxon>Bacteria</taxon>
        <taxon>Bacillati</taxon>
        <taxon>Actinomycetota</taxon>
        <taxon>Actinomycetes</taxon>
        <taxon>Kitasatosporales</taxon>
        <taxon>Streptomycetaceae</taxon>
        <taxon>Streptomyces</taxon>
    </lineage>
</organism>
<name>A0A1V4A397_9ACTN</name>
<dbReference type="EMBL" id="MVFC01000031">
    <property type="protein sequence ID" value="OON73454.1"/>
    <property type="molecule type" value="Genomic_DNA"/>
</dbReference>
<dbReference type="GO" id="GO:0030170">
    <property type="term" value="F:pyridoxal phosphate binding"/>
    <property type="evidence" value="ECO:0007669"/>
    <property type="project" value="InterPro"/>
</dbReference>
<comment type="cofactor">
    <cofactor evidence="1">
        <name>pyridoxal 5'-phosphate</name>
        <dbReference type="ChEBI" id="CHEBI:597326"/>
    </cofactor>
</comment>
<dbReference type="GO" id="GO:0004794">
    <property type="term" value="F:threonine deaminase activity"/>
    <property type="evidence" value="ECO:0007669"/>
    <property type="project" value="TreeGrafter"/>
</dbReference>
<dbReference type="Gene3D" id="3.40.50.1100">
    <property type="match status" value="2"/>
</dbReference>
<dbReference type="AlphaFoldDB" id="A0A1V4A397"/>
<gene>
    <name evidence="6" type="ORF">B1H18_27105</name>
</gene>
<feature type="region of interest" description="Disordered" evidence="4">
    <location>
        <begin position="304"/>
        <end position="325"/>
    </location>
</feature>
<dbReference type="RefSeq" id="WP_077972323.1">
    <property type="nucleotide sequence ID" value="NZ_CP045178.1"/>
</dbReference>
<feature type="domain" description="Tryptophan synthase beta chain-like PALP" evidence="5">
    <location>
        <begin position="49"/>
        <end position="303"/>
    </location>
</feature>
<dbReference type="PANTHER" id="PTHR48078:SF6">
    <property type="entry name" value="L-THREONINE DEHYDRATASE CATABOLIC TDCB"/>
    <property type="match status" value="1"/>
</dbReference>
<keyword evidence="7" id="KW-1185">Reference proteome</keyword>
<dbReference type="OrthoDB" id="9811476at2"/>
<dbReference type="SUPFAM" id="SSF53686">
    <property type="entry name" value="Tryptophan synthase beta subunit-like PLP-dependent enzymes"/>
    <property type="match status" value="1"/>
</dbReference>
<dbReference type="Proteomes" id="UP000190539">
    <property type="component" value="Unassembled WGS sequence"/>
</dbReference>
<protein>
    <submittedName>
        <fullName evidence="6">Threonine dehydratase</fullName>
    </submittedName>
</protein>
<reference evidence="6 7" key="1">
    <citation type="submission" date="2017-02" db="EMBL/GenBank/DDBJ databases">
        <title>Draft Genome Sequence of Streptomyces tsukubaensis F601, a Producer of the immunosuppressant tacrolimus FK506.</title>
        <authorList>
            <person name="Zong G."/>
            <person name="Zhong C."/>
            <person name="Fu J."/>
            <person name="Qin R."/>
            <person name="Cao G."/>
        </authorList>
    </citation>
    <scope>NUCLEOTIDE SEQUENCE [LARGE SCALE GENOMIC DNA]</scope>
    <source>
        <strain evidence="6 7">F601</strain>
    </source>
</reference>
<evidence type="ECO:0000313" key="6">
    <source>
        <dbReference type="EMBL" id="OON73454.1"/>
    </source>
</evidence>
<dbReference type="PROSITE" id="PS00165">
    <property type="entry name" value="DEHYDRATASE_SER_THR"/>
    <property type="match status" value="1"/>
</dbReference>
<dbReference type="GO" id="GO:0009097">
    <property type="term" value="P:isoleucine biosynthetic process"/>
    <property type="evidence" value="ECO:0007669"/>
    <property type="project" value="TreeGrafter"/>
</dbReference>
<evidence type="ECO:0000256" key="1">
    <source>
        <dbReference type="ARBA" id="ARBA00001933"/>
    </source>
</evidence>
<evidence type="ECO:0000256" key="3">
    <source>
        <dbReference type="ARBA" id="ARBA00023239"/>
    </source>
</evidence>
<evidence type="ECO:0000256" key="4">
    <source>
        <dbReference type="SAM" id="MobiDB-lite"/>
    </source>
</evidence>
<dbReference type="InterPro" id="IPR036052">
    <property type="entry name" value="TrpB-like_PALP_sf"/>
</dbReference>
<dbReference type="GO" id="GO:0006567">
    <property type="term" value="P:L-threonine catabolic process"/>
    <property type="evidence" value="ECO:0007669"/>
    <property type="project" value="TreeGrafter"/>
</dbReference>
<keyword evidence="2" id="KW-0663">Pyridoxal phosphate</keyword>
<dbReference type="GO" id="GO:0006565">
    <property type="term" value="P:L-serine catabolic process"/>
    <property type="evidence" value="ECO:0007669"/>
    <property type="project" value="TreeGrafter"/>
</dbReference>
<evidence type="ECO:0000313" key="7">
    <source>
        <dbReference type="Proteomes" id="UP000190539"/>
    </source>
</evidence>
<dbReference type="STRING" id="83656.B1H18_27105"/>
<dbReference type="InterPro" id="IPR000634">
    <property type="entry name" value="Ser/Thr_deHydtase_PyrdxlP-BS"/>
</dbReference>
<dbReference type="PANTHER" id="PTHR48078">
    <property type="entry name" value="THREONINE DEHYDRATASE, MITOCHONDRIAL-RELATED"/>
    <property type="match status" value="1"/>
</dbReference>
<sequence length="351" mass="36029">MHHLTYGDIKQAADRVAGHVRPVALAPLDPGWIGTARRDPVDERAPQPRAVWLALEYMQHTGSFKARGAQNFLQAHRDAGTLPAAGVTIASGGNAGLACAWAARSVGATATVFLPETAPAVKADRLRGLGAEVRLVGTEYAEALAACEEFTATTGALASHAYDHPLIAAGAGTLLDEIRRQIPALDTVVVAVGGGGLFSGVAAAARHHGVRVVAVEPDNCRALNAAVEAGHPVDVTVDSVAADSLGARRASAMALHAAQQEGVDSVLVPDAEIVRARQSLWDDRRVAVEHAAATALAALTAPAHHTPGQGLTAGPAGPSRGYRPGDGETVAVVLCGANTDPSTLIHRSTED</sequence>
<comment type="caution">
    <text evidence="6">The sequence shown here is derived from an EMBL/GenBank/DDBJ whole genome shotgun (WGS) entry which is preliminary data.</text>
</comment>
<dbReference type="InterPro" id="IPR001926">
    <property type="entry name" value="TrpB-like_PALP"/>
</dbReference>
<evidence type="ECO:0000259" key="5">
    <source>
        <dbReference type="Pfam" id="PF00291"/>
    </source>
</evidence>
<proteinExistence type="predicted"/>